<proteinExistence type="predicted"/>
<dbReference type="AlphaFoldDB" id="A0A2U9R2S7"/>
<dbReference type="EMBL" id="CP028774">
    <property type="protein sequence ID" value="AWU75622.1"/>
    <property type="molecule type" value="Genomic_DNA"/>
</dbReference>
<evidence type="ECO:0000256" key="2">
    <source>
        <dbReference type="ARBA" id="ARBA00023242"/>
    </source>
</evidence>
<accession>A0A2U9R2S7</accession>
<dbReference type="RefSeq" id="XP_029321099.1">
    <property type="nucleotide sequence ID" value="XM_029465240.1"/>
</dbReference>
<dbReference type="KEGG" id="pkz:C5L36_0B08660"/>
<reference evidence="5 6" key="1">
    <citation type="submission" date="2018-06" db="EMBL/GenBank/DDBJ databases">
        <title>Population genomics shows no distinction between pathogenic Candida krusei and environmental Pichia kudriavzevii: One species, four names.</title>
        <authorList>
            <person name="Douglass A.P."/>
            <person name="Offei B."/>
            <person name="Braun-Galleani S."/>
            <person name="Coughlan A.Y."/>
            <person name="Martos A."/>
            <person name="Ortiz-Merino R.A."/>
            <person name="Byrne K.P."/>
            <person name="Wolfe K.H."/>
        </authorList>
    </citation>
    <scope>NUCLEOTIDE SEQUENCE [LARGE SCALE GENOMIC DNA]</scope>
    <source>
        <strain evidence="5 6">CBS573</strain>
    </source>
</reference>
<dbReference type="InterPro" id="IPR036864">
    <property type="entry name" value="Zn2-C6_fun-type_DNA-bd_sf"/>
</dbReference>
<dbReference type="CDD" id="cd00067">
    <property type="entry name" value="GAL4"/>
    <property type="match status" value="1"/>
</dbReference>
<dbReference type="InterPro" id="IPR021858">
    <property type="entry name" value="Fun_TF"/>
</dbReference>
<evidence type="ECO:0000259" key="4">
    <source>
        <dbReference type="PROSITE" id="PS50048"/>
    </source>
</evidence>
<organism evidence="5 6">
    <name type="scientific">Pichia kudriavzevii</name>
    <name type="common">Yeast</name>
    <name type="synonym">Issatchenkia orientalis</name>
    <dbReference type="NCBI Taxonomy" id="4909"/>
    <lineage>
        <taxon>Eukaryota</taxon>
        <taxon>Fungi</taxon>
        <taxon>Dikarya</taxon>
        <taxon>Ascomycota</taxon>
        <taxon>Saccharomycotina</taxon>
        <taxon>Pichiomycetes</taxon>
        <taxon>Pichiales</taxon>
        <taxon>Pichiaceae</taxon>
        <taxon>Pichia</taxon>
    </lineage>
</organism>
<keyword evidence="3" id="KW-0472">Membrane</keyword>
<dbReference type="PANTHER" id="PTHR37534:SF46">
    <property type="entry name" value="ZN(II)2CYS6 TRANSCRIPTION FACTOR (EUROFUNG)"/>
    <property type="match status" value="1"/>
</dbReference>
<evidence type="ECO:0000256" key="1">
    <source>
        <dbReference type="ARBA" id="ARBA00004123"/>
    </source>
</evidence>
<sequence length="612" mass="70200">MGKADKAKITRSRNGCLTCKRRRRKCDETKPHCLNCINSNRICEGYAIKFVFDVDSKRKQSCKGGLSSTAKMENVGIPLHKSVSEPVKSIPESLSPLLNSFPIEPANGDENGLDFKDDEQFEHAFLSGLDYILGNCDNELLNNLEFDVTPTPPKDETFFYSDNLENDKSTMRQLEKKEENFILKHFFEKVIFLLDAHPQNPWPQLMMKFGSMDLAKSCFLSLSSMHLYVNNGGDEFYKNGLLHINNTMEYLIKYVKTSGGNQSAKIPNENEDGLDIKKIISKIKSESNKKKKSTDFVVILLLLYVHLLFAILESGRSALARMFLKLAASIASEPMFNEKLQQIEQSQTFLCVISWFDTVSALVSPDCRIPYCDPKWFGESKENISTDKMNGCPVGMFRVLYDLSLYRKEIMLMFDEQQVFLQDIKLMHKKLMDLRDRLLHYRDHVLLELPHSSPFTFIDRLKCAQLWSLAGNLLTIQLEMHYFKNLRFWIEQNRSIILKSDSPDSIPLNQIYTDRATKMVTEFLFVYKTISPSSPIITQMIWPIFYVAVNSCTKENRLQSWAALETLYETVKMGTIKSLMDIVETVWTKGCSIESVLAGPGWLENGIDMLPC</sequence>
<feature type="transmembrane region" description="Helical" evidence="3">
    <location>
        <begin position="294"/>
        <end position="312"/>
    </location>
</feature>
<gene>
    <name evidence="5" type="ORF">C5L36_0B08660</name>
</gene>
<dbReference type="STRING" id="4909.A0A2U9R2S7"/>
<dbReference type="Gene3D" id="4.10.240.10">
    <property type="entry name" value="Zn(2)-C6 fungal-type DNA-binding domain"/>
    <property type="match status" value="1"/>
</dbReference>
<dbReference type="VEuPathDB" id="FungiDB:C5L36_0B08660"/>
<dbReference type="GO" id="GO:0008270">
    <property type="term" value="F:zinc ion binding"/>
    <property type="evidence" value="ECO:0007669"/>
    <property type="project" value="InterPro"/>
</dbReference>
<dbReference type="Pfam" id="PF00172">
    <property type="entry name" value="Zn_clus"/>
    <property type="match status" value="1"/>
</dbReference>
<dbReference type="PROSITE" id="PS00463">
    <property type="entry name" value="ZN2_CY6_FUNGAL_1"/>
    <property type="match status" value="1"/>
</dbReference>
<keyword evidence="2" id="KW-0539">Nucleus</keyword>
<dbReference type="Pfam" id="PF11951">
    <property type="entry name" value="Fungal_trans_2"/>
    <property type="match status" value="1"/>
</dbReference>
<dbReference type="PANTHER" id="PTHR37534">
    <property type="entry name" value="TRANSCRIPTIONAL ACTIVATOR PROTEIN UGA3"/>
    <property type="match status" value="1"/>
</dbReference>
<dbReference type="OrthoDB" id="3598904at2759"/>
<dbReference type="Proteomes" id="UP000249293">
    <property type="component" value="Chromosome 2"/>
</dbReference>
<dbReference type="GO" id="GO:0005634">
    <property type="term" value="C:nucleus"/>
    <property type="evidence" value="ECO:0007669"/>
    <property type="project" value="UniProtKB-SubCell"/>
</dbReference>
<evidence type="ECO:0000313" key="6">
    <source>
        <dbReference type="Proteomes" id="UP000249293"/>
    </source>
</evidence>
<dbReference type="SMART" id="SM00066">
    <property type="entry name" value="GAL4"/>
    <property type="match status" value="1"/>
</dbReference>
<comment type="subcellular location">
    <subcellularLocation>
        <location evidence="1">Nucleus</location>
    </subcellularLocation>
</comment>
<keyword evidence="3" id="KW-0812">Transmembrane</keyword>
<keyword evidence="6" id="KW-1185">Reference proteome</keyword>
<name>A0A2U9R2S7_PICKU</name>
<dbReference type="InterPro" id="IPR001138">
    <property type="entry name" value="Zn2Cys6_DnaBD"/>
</dbReference>
<dbReference type="PROSITE" id="PS50048">
    <property type="entry name" value="ZN2_CY6_FUNGAL_2"/>
    <property type="match status" value="1"/>
</dbReference>
<feature type="domain" description="Zn(2)-C6 fungal-type" evidence="4">
    <location>
        <begin position="15"/>
        <end position="43"/>
    </location>
</feature>
<evidence type="ECO:0000256" key="3">
    <source>
        <dbReference type="SAM" id="Phobius"/>
    </source>
</evidence>
<evidence type="ECO:0000313" key="5">
    <source>
        <dbReference type="EMBL" id="AWU75622.1"/>
    </source>
</evidence>
<keyword evidence="3" id="KW-1133">Transmembrane helix</keyword>
<dbReference type="GO" id="GO:0000981">
    <property type="term" value="F:DNA-binding transcription factor activity, RNA polymerase II-specific"/>
    <property type="evidence" value="ECO:0007669"/>
    <property type="project" value="InterPro"/>
</dbReference>
<dbReference type="SUPFAM" id="SSF57701">
    <property type="entry name" value="Zn2/Cys6 DNA-binding domain"/>
    <property type="match status" value="1"/>
</dbReference>
<protein>
    <recommendedName>
        <fullName evidence="4">Zn(2)-C6 fungal-type domain-containing protein</fullName>
    </recommendedName>
</protein>
<dbReference type="GeneID" id="40383387"/>